<gene>
    <name evidence="1" type="ORF">NOO_LOCUS3525</name>
</gene>
<evidence type="ECO:0000313" key="2">
    <source>
        <dbReference type="Proteomes" id="UP000271087"/>
    </source>
</evidence>
<proteinExistence type="predicted"/>
<organism evidence="3">
    <name type="scientific">Onchocerca ochengi</name>
    <name type="common">Filarial nematode worm</name>
    <dbReference type="NCBI Taxonomy" id="42157"/>
    <lineage>
        <taxon>Eukaryota</taxon>
        <taxon>Metazoa</taxon>
        <taxon>Ecdysozoa</taxon>
        <taxon>Nematoda</taxon>
        <taxon>Chromadorea</taxon>
        <taxon>Rhabditida</taxon>
        <taxon>Spirurina</taxon>
        <taxon>Spiruromorpha</taxon>
        <taxon>Filarioidea</taxon>
        <taxon>Onchocercidae</taxon>
        <taxon>Onchocerca</taxon>
    </lineage>
</organism>
<sequence length="131" mass="14754">MFLVNVPGSTSFQQSKIVNGVTHATFRNACQALDLLKNDDTGMYVLMTHAAHHLQIKEIYNEALIMIEDLCLQIGNKVLIQLRMPSLNGFTSDSFDVELRSERSYNTVDLLSYVQSNIPKLTLSKKAFTTK</sequence>
<dbReference type="EMBL" id="UYRW01000681">
    <property type="protein sequence ID" value="VDK69481.1"/>
    <property type="molecule type" value="Genomic_DNA"/>
</dbReference>
<dbReference type="Proteomes" id="UP000271087">
    <property type="component" value="Unassembled WGS sequence"/>
</dbReference>
<reference evidence="3" key="1">
    <citation type="submission" date="2016-06" db="UniProtKB">
        <authorList>
            <consortium name="WormBaseParasite"/>
        </authorList>
    </citation>
    <scope>IDENTIFICATION</scope>
</reference>
<accession>A0A182E689</accession>
<dbReference type="AlphaFoldDB" id="A0A182E689"/>
<protein>
    <submittedName>
        <fullName evidence="3">TP_methylase domain-containing protein</fullName>
    </submittedName>
</protein>
<keyword evidence="2" id="KW-1185">Reference proteome</keyword>
<reference evidence="1 2" key="2">
    <citation type="submission" date="2018-08" db="EMBL/GenBank/DDBJ databases">
        <authorList>
            <person name="Laetsch R D."/>
            <person name="Stevens L."/>
            <person name="Kumar S."/>
            <person name="Blaxter L. M."/>
        </authorList>
    </citation>
    <scope>NUCLEOTIDE SEQUENCE [LARGE SCALE GENOMIC DNA]</scope>
</reference>
<dbReference type="WBParaSite" id="nOo.2.0.1.t03525-RA">
    <property type="protein sequence ID" value="nOo.2.0.1.t03525-RA"/>
    <property type="gene ID" value="nOo.2.0.1.g03525"/>
</dbReference>
<evidence type="ECO:0000313" key="1">
    <source>
        <dbReference type="EMBL" id="VDK69481.1"/>
    </source>
</evidence>
<name>A0A182E689_ONCOC</name>
<evidence type="ECO:0000313" key="3">
    <source>
        <dbReference type="WBParaSite" id="nOo.2.0.1.t03525-RA"/>
    </source>
</evidence>
<dbReference type="OrthoDB" id="5864836at2759"/>